<dbReference type="PROSITE" id="PS51186">
    <property type="entry name" value="GNAT"/>
    <property type="match status" value="1"/>
</dbReference>
<keyword evidence="2" id="KW-0436">Ligase</keyword>
<keyword evidence="7" id="KW-1185">Reference proteome</keyword>
<keyword evidence="6" id="KW-0012">Acyltransferase</keyword>
<evidence type="ECO:0000256" key="2">
    <source>
        <dbReference type="ARBA" id="ARBA00022598"/>
    </source>
</evidence>
<dbReference type="Gene3D" id="3.40.50.261">
    <property type="entry name" value="Succinyl-CoA synthetase domains"/>
    <property type="match status" value="2"/>
</dbReference>
<dbReference type="Gene3D" id="3.30.470.20">
    <property type="entry name" value="ATP-grasp fold, B domain"/>
    <property type="match status" value="1"/>
</dbReference>
<dbReference type="GO" id="GO:0006099">
    <property type="term" value="P:tricarboxylic acid cycle"/>
    <property type="evidence" value="ECO:0007669"/>
    <property type="project" value="UniProtKB-KW"/>
</dbReference>
<protein>
    <submittedName>
        <fullName evidence="6">GNAT family N-acetyltransferase</fullName>
        <ecNumber evidence="6">2.3.1.-</ecNumber>
    </submittedName>
</protein>
<evidence type="ECO:0000313" key="6">
    <source>
        <dbReference type="EMBL" id="MDF1584767.1"/>
    </source>
</evidence>
<dbReference type="SMART" id="SM00881">
    <property type="entry name" value="CoA_binding"/>
    <property type="match status" value="1"/>
</dbReference>
<keyword evidence="3" id="KW-0547">Nucleotide-binding</keyword>
<evidence type="ECO:0000256" key="3">
    <source>
        <dbReference type="ARBA" id="ARBA00022741"/>
    </source>
</evidence>
<comment type="caution">
    <text evidence="6">The sequence shown here is derived from an EMBL/GenBank/DDBJ whole genome shotgun (WGS) entry which is preliminary data.</text>
</comment>
<keyword evidence="1" id="KW-0816">Tricarboxylic acid cycle</keyword>
<reference evidence="6 7" key="1">
    <citation type="submission" date="2023-03" db="EMBL/GenBank/DDBJ databases">
        <title>YIM 152171 draft genome.</title>
        <authorList>
            <person name="Yang Z."/>
        </authorList>
    </citation>
    <scope>NUCLEOTIDE SEQUENCE [LARGE SCALE GENOMIC DNA]</scope>
    <source>
        <strain evidence="6 7">YIM 152171</strain>
    </source>
</reference>
<dbReference type="InterPro" id="IPR032875">
    <property type="entry name" value="Succ_CoA_lig_flav_dom"/>
</dbReference>
<dbReference type="AlphaFoldDB" id="A0AAP3UX70"/>
<dbReference type="InterPro" id="IPR016102">
    <property type="entry name" value="Succinyl-CoA_synth-like"/>
</dbReference>
<dbReference type="InterPro" id="IPR000182">
    <property type="entry name" value="GNAT_dom"/>
</dbReference>
<dbReference type="Pfam" id="PF13549">
    <property type="entry name" value="ATP-grasp_5"/>
    <property type="match status" value="1"/>
</dbReference>
<organism evidence="6 7">
    <name type="scientific">Marinimicrococcus flavescens</name>
    <dbReference type="NCBI Taxonomy" id="3031815"/>
    <lineage>
        <taxon>Bacteria</taxon>
        <taxon>Pseudomonadati</taxon>
        <taxon>Pseudomonadota</taxon>
        <taxon>Alphaproteobacteria</taxon>
        <taxon>Geminicoccales</taxon>
        <taxon>Geminicoccaceae</taxon>
        <taxon>Marinimicrococcus</taxon>
    </lineage>
</organism>
<dbReference type="PANTHER" id="PTHR43334:SF1">
    <property type="entry name" value="3-HYDROXYPROPIONATE--COA LIGASE [ADP-FORMING]"/>
    <property type="match status" value="1"/>
</dbReference>
<gene>
    <name evidence="6" type="ORF">PZ740_00025</name>
</gene>
<dbReference type="PANTHER" id="PTHR43334">
    <property type="entry name" value="ACETATE--COA LIGASE [ADP-FORMING]"/>
    <property type="match status" value="1"/>
</dbReference>
<dbReference type="Proteomes" id="UP001301140">
    <property type="component" value="Unassembled WGS sequence"/>
</dbReference>
<dbReference type="SUPFAM" id="SSF51735">
    <property type="entry name" value="NAD(P)-binding Rossmann-fold domains"/>
    <property type="match status" value="1"/>
</dbReference>
<name>A0AAP3UX70_9PROT</name>
<keyword evidence="4" id="KW-0067">ATP-binding</keyword>
<dbReference type="EMBL" id="JARGEQ010000001">
    <property type="protein sequence ID" value="MDF1584767.1"/>
    <property type="molecule type" value="Genomic_DNA"/>
</dbReference>
<dbReference type="Pfam" id="PF13607">
    <property type="entry name" value="Succ_CoA_lig"/>
    <property type="match status" value="1"/>
</dbReference>
<dbReference type="Pfam" id="PF00583">
    <property type="entry name" value="Acetyltransf_1"/>
    <property type="match status" value="1"/>
</dbReference>
<feature type="domain" description="N-acetyltransferase" evidence="5">
    <location>
        <begin position="646"/>
        <end position="805"/>
    </location>
</feature>
<evidence type="ECO:0000313" key="7">
    <source>
        <dbReference type="Proteomes" id="UP001301140"/>
    </source>
</evidence>
<dbReference type="GO" id="GO:0016747">
    <property type="term" value="F:acyltransferase activity, transferring groups other than amino-acyl groups"/>
    <property type="evidence" value="ECO:0007669"/>
    <property type="project" value="InterPro"/>
</dbReference>
<dbReference type="InterPro" id="IPR003781">
    <property type="entry name" value="CoA-bd"/>
</dbReference>
<dbReference type="Gene3D" id="3.40.630.30">
    <property type="match status" value="1"/>
</dbReference>
<evidence type="ECO:0000256" key="4">
    <source>
        <dbReference type="ARBA" id="ARBA00022840"/>
    </source>
</evidence>
<dbReference type="InterPro" id="IPR051538">
    <property type="entry name" value="Acyl-CoA_Synth/Transferase"/>
</dbReference>
<sequence length="813" mass="86103">MSVRHLEHFLKPRSIAFIGGEPGFDRLGAHVARRLLRAGFDGPIMPVHESRLAIESALTFKSVDALPLAPDLAVLAGAPERLPELIAQLDRRGTRAAVSVGATPVGDAPLLQRIAAALREHDVRLVGPQAFGLVVPGRGIDASLATASVPPGDLAFVAQSAGIAAYMMEWAALRQVGFSMVAGLGPMLDVDIGDLLDHLALDSGTRAILLHLDHVSDAREFMSAARVAARIKPVIVVRSSPPGPLGGTSDAVWAAAFRRSGLLAVPRLADLVGAARTLAAGFRVGGDRLAILTNGAGPALLGADVLLEGGGRLAQLSEATVAGLTRALPDLRGAANPLDLGGDADGARYAAALEILLEEKAADAVLVVFTPLAVNDAAGAGRAVAEIAARSRKPVMTAWLGEESVMEARQLFRRRQIASYDSPEAAVTAFLRLGAWQRNRRQLMETPPSAPTLFERDREAAARLAQAELAAGRARIEGPAAAALLATYGIALRPDGAADAGLPQFRVAVRRDPLFGPVLGIDTLAPPQARRGAPTASLPPLNLSLARRLLEDAGVDRLLGLAPGEDSPSMAGLELMLCKVAQLAAELAELVTLEMAPVVVGPGGPATRSAVLVVEQATLPAGDRLAIRPYPAELEQSLVLEDGTALFLRPIRPEDVPMLQATFHRLTPSDVAHRFFTSLKELSEPMAARLTQIDYDREMALMAFDTESREELMGVVRISADADREQAEFAILVRSDLKGRGLGRRLMERIVAYAGERGIGRIWGHVMADNTPMLSLARMLGFELARDPEDLGVVHATLDLRRRRAQGSSSTSQ</sequence>
<dbReference type="CDD" id="cd04301">
    <property type="entry name" value="NAT_SF"/>
    <property type="match status" value="1"/>
</dbReference>
<proteinExistence type="predicted"/>
<dbReference type="SUPFAM" id="SSF55729">
    <property type="entry name" value="Acyl-CoA N-acyltransferases (Nat)"/>
    <property type="match status" value="1"/>
</dbReference>
<evidence type="ECO:0000256" key="1">
    <source>
        <dbReference type="ARBA" id="ARBA00022532"/>
    </source>
</evidence>
<keyword evidence="6" id="KW-0808">Transferase</keyword>
<dbReference type="GO" id="GO:0005524">
    <property type="term" value="F:ATP binding"/>
    <property type="evidence" value="ECO:0007669"/>
    <property type="project" value="UniProtKB-KW"/>
</dbReference>
<dbReference type="Gene3D" id="3.40.50.720">
    <property type="entry name" value="NAD(P)-binding Rossmann-like Domain"/>
    <property type="match status" value="1"/>
</dbReference>
<accession>A0AAP3UX70</accession>
<dbReference type="SUPFAM" id="SSF52210">
    <property type="entry name" value="Succinyl-CoA synthetase domains"/>
    <property type="match status" value="2"/>
</dbReference>
<dbReference type="GO" id="GO:0016874">
    <property type="term" value="F:ligase activity"/>
    <property type="evidence" value="ECO:0007669"/>
    <property type="project" value="UniProtKB-KW"/>
</dbReference>
<dbReference type="EC" id="2.3.1.-" evidence="6"/>
<dbReference type="InterPro" id="IPR036291">
    <property type="entry name" value="NAD(P)-bd_dom_sf"/>
</dbReference>
<dbReference type="RefSeq" id="WP_327787171.1">
    <property type="nucleotide sequence ID" value="NZ_JARGEQ010000001.1"/>
</dbReference>
<evidence type="ECO:0000259" key="5">
    <source>
        <dbReference type="PROSITE" id="PS51186"/>
    </source>
</evidence>
<dbReference type="InterPro" id="IPR016181">
    <property type="entry name" value="Acyl_CoA_acyltransferase"/>
</dbReference>
<dbReference type="Pfam" id="PF13380">
    <property type="entry name" value="CoA_binding_2"/>
    <property type="match status" value="1"/>
</dbReference>